<reference evidence="1" key="1">
    <citation type="submission" date="2021-02" db="EMBL/GenBank/DDBJ databases">
        <authorList>
            <consortium name="DOE Joint Genome Institute"/>
            <person name="Ahrendt S."/>
            <person name="Looney B.P."/>
            <person name="Miyauchi S."/>
            <person name="Morin E."/>
            <person name="Drula E."/>
            <person name="Courty P.E."/>
            <person name="Chicoki N."/>
            <person name="Fauchery L."/>
            <person name="Kohler A."/>
            <person name="Kuo A."/>
            <person name="Labutti K."/>
            <person name="Pangilinan J."/>
            <person name="Lipzen A."/>
            <person name="Riley R."/>
            <person name="Andreopoulos W."/>
            <person name="He G."/>
            <person name="Johnson J."/>
            <person name="Barry K.W."/>
            <person name="Grigoriev I.V."/>
            <person name="Nagy L."/>
            <person name="Hibbett D."/>
            <person name="Henrissat B."/>
            <person name="Matheny P.B."/>
            <person name="Labbe J."/>
            <person name="Martin F."/>
        </authorList>
    </citation>
    <scope>NUCLEOTIDE SEQUENCE</scope>
    <source>
        <strain evidence="1">FP105234-sp</strain>
    </source>
</reference>
<reference evidence="1" key="2">
    <citation type="journal article" date="2022" name="New Phytol.">
        <title>Evolutionary transition to the ectomycorrhizal habit in the genomes of a hyperdiverse lineage of mushroom-forming fungi.</title>
        <authorList>
            <person name="Looney B."/>
            <person name="Miyauchi S."/>
            <person name="Morin E."/>
            <person name="Drula E."/>
            <person name="Courty P.E."/>
            <person name="Kohler A."/>
            <person name="Kuo A."/>
            <person name="LaButti K."/>
            <person name="Pangilinan J."/>
            <person name="Lipzen A."/>
            <person name="Riley R."/>
            <person name="Andreopoulos W."/>
            <person name="He G."/>
            <person name="Johnson J."/>
            <person name="Nolan M."/>
            <person name="Tritt A."/>
            <person name="Barry K.W."/>
            <person name="Grigoriev I.V."/>
            <person name="Nagy L.G."/>
            <person name="Hibbett D."/>
            <person name="Henrissat B."/>
            <person name="Matheny P.B."/>
            <person name="Labbe J."/>
            <person name="Martin F.M."/>
        </authorList>
    </citation>
    <scope>NUCLEOTIDE SEQUENCE</scope>
    <source>
        <strain evidence="1">FP105234-sp</strain>
    </source>
</reference>
<keyword evidence="2" id="KW-1185">Reference proteome</keyword>
<accession>A0ACB8RMT4</accession>
<organism evidence="1 2">
    <name type="scientific">Auriscalpium vulgare</name>
    <dbReference type="NCBI Taxonomy" id="40419"/>
    <lineage>
        <taxon>Eukaryota</taxon>
        <taxon>Fungi</taxon>
        <taxon>Dikarya</taxon>
        <taxon>Basidiomycota</taxon>
        <taxon>Agaricomycotina</taxon>
        <taxon>Agaricomycetes</taxon>
        <taxon>Russulales</taxon>
        <taxon>Auriscalpiaceae</taxon>
        <taxon>Auriscalpium</taxon>
    </lineage>
</organism>
<dbReference type="Proteomes" id="UP000814033">
    <property type="component" value="Unassembled WGS sequence"/>
</dbReference>
<evidence type="ECO:0000313" key="2">
    <source>
        <dbReference type="Proteomes" id="UP000814033"/>
    </source>
</evidence>
<gene>
    <name evidence="1" type="ORF">FA95DRAFT_1495991</name>
</gene>
<protein>
    <submittedName>
        <fullName evidence="1">Uncharacterized protein</fullName>
    </submittedName>
</protein>
<name>A0ACB8RMT4_9AGAM</name>
<dbReference type="EMBL" id="MU275961">
    <property type="protein sequence ID" value="KAI0045097.1"/>
    <property type="molecule type" value="Genomic_DNA"/>
</dbReference>
<sequence length="1023" mass="114680">MQKRDRFADESLRHGGRGDWQHQTFCASCTESSQGAPAVVRCLDCLGSPLVCESCICSAHRLTPFHRIQRWNGQYFERCSLSELGLCIQLGHDNLSCPNPRPTTSTMTIIDTSGVHSLRVRFCDCGRAQTAPTYIQVLRVRWWPATLQRPRTAVTFRTCELFHALNVQGKVNAYDFWHGLARVTDGSGLTHVKDHYKDFIRIMRCFRNVRMAKRGGRGHDPQGIAATGIGELVVECPACPHPGRNMPNDWKDAPDSEQWKHATVVAVDANFKLKLKDRGFEDVELAPGWSYFVENTAYAEHVAKYIDQEEMKHCGSSFAAVDHANMPSHKRFCVNGVGAAICARHCFYRKSGVGDLQKGERYCNMDYVLLSSLARSAPEYKRIVISYDIACQFSVNFARRMMEYPEGIRINLNGVVVIFLVPKFHLLAHGLKCQSDFNFNFTEGSARTCGEGIESGWAETNGVALSTREMSTGARREVLDDLFGSINWRKTVSLGKQLARALREAVTMLDKQTKVFESSYQNIPEHIRQQWVAKVEAWDADSTKPNPYEDNTVGTLHCSDVYCASSPICTIVTSLFDIRLELAQQEAAEVGRGNVSLHQMSASVFLSIGLELEDAQYVDTRALRVKAKHDDGKTPAGKAALQVKRNALQHRIKSWRAVQQLYMPAVAPLMALAASSAATSSAATASSLGGRAENEALWLPSSVPRRLWSEGLANGLIQKNIRLRIAQAEDALHNLRRQLRVRAGMIHYKKVFVDSPGQVANTRARESIARFRDRIDKYAAQYRSAYAALLALDPDGTWRHHLLELKAADVVGPRDQDEDADGKRLPGEGRRELPWIWRTISHLPKDIPGAAADMSEEEVYESLRFDWLRARARVRRWDEEVQLLLLEMPRSVEFLLWKAAWWALRADLRPDVDEDIRDGLHAYAARQVATYRGLAVSFHALWSKVLSIHHLSTVWPLSTALSHSVSPDTVPERAAVWSDHPAPRLSAVVIPANVDHSDSESEASESENEEHALSDGDYVDVFG</sequence>
<comment type="caution">
    <text evidence="1">The sequence shown here is derived from an EMBL/GenBank/DDBJ whole genome shotgun (WGS) entry which is preliminary data.</text>
</comment>
<proteinExistence type="predicted"/>
<evidence type="ECO:0000313" key="1">
    <source>
        <dbReference type="EMBL" id="KAI0045097.1"/>
    </source>
</evidence>